<name>A0A371JSI4_9FLAO</name>
<accession>A0A371JSI4</accession>
<evidence type="ECO:0000313" key="1">
    <source>
        <dbReference type="EMBL" id="RDY60765.1"/>
    </source>
</evidence>
<reference evidence="1 2" key="1">
    <citation type="submission" date="2018-08" db="EMBL/GenBank/DDBJ databases">
        <title>Muricauda nanhaiensis sp. nov., isolated from seawater of the South China Sea.</title>
        <authorList>
            <person name="Dang Y."/>
        </authorList>
    </citation>
    <scope>NUCLEOTIDE SEQUENCE [LARGE SCALE GENOMIC DNA]</scope>
    <source>
        <strain evidence="1 2">SM1704</strain>
    </source>
</reference>
<dbReference type="OrthoDB" id="1343945at2"/>
<sequence>MAIQKTWTLRKEYLNLKTEEQQFENISQQLFALTKKESSLDSILLALNLENKSMENNLLRFVNEVAKENHIKIIDFNSPHIYETNSSSFTTYDLVLRGDFLSIVKSINSIESQSSFGEIVHVNFVKQKNYRTSKNFLEATIFIQKIE</sequence>
<gene>
    <name evidence="1" type="ORF">DX873_00865</name>
</gene>
<dbReference type="EMBL" id="QTJX01000001">
    <property type="protein sequence ID" value="RDY60765.1"/>
    <property type="molecule type" value="Genomic_DNA"/>
</dbReference>
<dbReference type="AlphaFoldDB" id="A0A371JSI4"/>
<dbReference type="Proteomes" id="UP000261828">
    <property type="component" value="Unassembled WGS sequence"/>
</dbReference>
<dbReference type="RefSeq" id="WP_116182648.1">
    <property type="nucleotide sequence ID" value="NZ_QTJX01000001.1"/>
</dbReference>
<evidence type="ECO:0000313" key="2">
    <source>
        <dbReference type="Proteomes" id="UP000261828"/>
    </source>
</evidence>
<keyword evidence="2" id="KW-1185">Reference proteome</keyword>
<organism evidence="1 2">
    <name type="scientific">Flagellimonas nanhaiensis</name>
    <dbReference type="NCBI Taxonomy" id="2292706"/>
    <lineage>
        <taxon>Bacteria</taxon>
        <taxon>Pseudomonadati</taxon>
        <taxon>Bacteroidota</taxon>
        <taxon>Flavobacteriia</taxon>
        <taxon>Flavobacteriales</taxon>
        <taxon>Flavobacteriaceae</taxon>
        <taxon>Flagellimonas</taxon>
    </lineage>
</organism>
<comment type="caution">
    <text evidence="1">The sequence shown here is derived from an EMBL/GenBank/DDBJ whole genome shotgun (WGS) entry which is preliminary data.</text>
</comment>
<protein>
    <submittedName>
        <fullName evidence="1">Uncharacterized protein</fullName>
    </submittedName>
</protein>
<proteinExistence type="predicted"/>